<reference evidence="1" key="1">
    <citation type="submission" date="2021-02" db="EMBL/GenBank/DDBJ databases">
        <authorList>
            <person name="Dougan E. K."/>
            <person name="Rhodes N."/>
            <person name="Thang M."/>
            <person name="Chan C."/>
        </authorList>
    </citation>
    <scope>NUCLEOTIDE SEQUENCE</scope>
</reference>
<organism evidence="1 2">
    <name type="scientific">Symbiodinium natans</name>
    <dbReference type="NCBI Taxonomy" id="878477"/>
    <lineage>
        <taxon>Eukaryota</taxon>
        <taxon>Sar</taxon>
        <taxon>Alveolata</taxon>
        <taxon>Dinophyceae</taxon>
        <taxon>Suessiales</taxon>
        <taxon>Symbiodiniaceae</taxon>
        <taxon>Symbiodinium</taxon>
    </lineage>
</organism>
<protein>
    <submittedName>
        <fullName evidence="1">Uncharacterized protein</fullName>
    </submittedName>
</protein>
<sequence>MMFLWRSVARSRGLRRLRVMRRRRRRRQDRAVAKLWKSRSQLWHLPRACRRVEDLLYWKAFLQKVVHKIDLRLQVPMKESLSRPKPGLMLREEQRIALANGLDEQLLAKQPEEVLCIRFGAELTRRHLSCLLPDQWLNDEAPVQAV</sequence>
<evidence type="ECO:0000313" key="1">
    <source>
        <dbReference type="EMBL" id="CAE7562505.1"/>
    </source>
</evidence>
<proteinExistence type="predicted"/>
<dbReference type="OrthoDB" id="76387at2759"/>
<gene>
    <name evidence="1" type="ORF">SNAT2548_LOCUS31770</name>
</gene>
<comment type="caution">
    <text evidence="1">The sequence shown here is derived from an EMBL/GenBank/DDBJ whole genome shotgun (WGS) entry which is preliminary data.</text>
</comment>
<dbReference type="EMBL" id="CAJNDS010002674">
    <property type="protein sequence ID" value="CAE7562505.1"/>
    <property type="molecule type" value="Genomic_DNA"/>
</dbReference>
<dbReference type="Gene3D" id="1.10.418.20">
    <property type="match status" value="1"/>
</dbReference>
<dbReference type="AlphaFoldDB" id="A0A812U3V1"/>
<accession>A0A812U3V1</accession>
<evidence type="ECO:0000313" key="2">
    <source>
        <dbReference type="Proteomes" id="UP000604046"/>
    </source>
</evidence>
<dbReference type="Proteomes" id="UP000604046">
    <property type="component" value="Unassembled WGS sequence"/>
</dbReference>
<name>A0A812U3V1_9DINO</name>
<keyword evidence="2" id="KW-1185">Reference proteome</keyword>